<organism evidence="1 2">
    <name type="scientific">Hyalomma asiaticum</name>
    <name type="common">Tick</name>
    <dbReference type="NCBI Taxonomy" id="266040"/>
    <lineage>
        <taxon>Eukaryota</taxon>
        <taxon>Metazoa</taxon>
        <taxon>Ecdysozoa</taxon>
        <taxon>Arthropoda</taxon>
        <taxon>Chelicerata</taxon>
        <taxon>Arachnida</taxon>
        <taxon>Acari</taxon>
        <taxon>Parasitiformes</taxon>
        <taxon>Ixodida</taxon>
        <taxon>Ixodoidea</taxon>
        <taxon>Ixodidae</taxon>
        <taxon>Hyalomminae</taxon>
        <taxon>Hyalomma</taxon>
    </lineage>
</organism>
<accession>A0ACB7T2I9</accession>
<evidence type="ECO:0000313" key="2">
    <source>
        <dbReference type="Proteomes" id="UP000821845"/>
    </source>
</evidence>
<keyword evidence="2" id="KW-1185">Reference proteome</keyword>
<proteinExistence type="predicted"/>
<dbReference type="EMBL" id="CM023482">
    <property type="protein sequence ID" value="KAH6939622.1"/>
    <property type="molecule type" value="Genomic_DNA"/>
</dbReference>
<evidence type="ECO:0000313" key="1">
    <source>
        <dbReference type="EMBL" id="KAH6939622.1"/>
    </source>
</evidence>
<gene>
    <name evidence="1" type="ORF">HPB50_019962</name>
</gene>
<name>A0ACB7T2I9_HYAAI</name>
<sequence>MTVETSEPLIMFGVNLQPPVAFDFANPAAWPRTAQPLRRRTSQDMQVLRSLLYYTGPEARSLLGTIALGAAFLASYALAAARSTDYFVRPANQIYESSRFHRRVQLPDESVDGF</sequence>
<comment type="caution">
    <text evidence="1">The sequence shown here is derived from an EMBL/GenBank/DDBJ whole genome shotgun (WGS) entry which is preliminary data.</text>
</comment>
<dbReference type="Proteomes" id="UP000821845">
    <property type="component" value="Chromosome 2"/>
</dbReference>
<protein>
    <submittedName>
        <fullName evidence="1">Uncharacterized protein</fullName>
    </submittedName>
</protein>
<reference evidence="1" key="1">
    <citation type="submission" date="2020-05" db="EMBL/GenBank/DDBJ databases">
        <title>Large-scale comparative analyses of tick genomes elucidate their genetic diversity and vector capacities.</title>
        <authorList>
            <person name="Jia N."/>
            <person name="Wang J."/>
            <person name="Shi W."/>
            <person name="Du L."/>
            <person name="Sun Y."/>
            <person name="Zhan W."/>
            <person name="Jiang J."/>
            <person name="Wang Q."/>
            <person name="Zhang B."/>
            <person name="Ji P."/>
            <person name="Sakyi L.B."/>
            <person name="Cui X."/>
            <person name="Yuan T."/>
            <person name="Jiang B."/>
            <person name="Yang W."/>
            <person name="Lam T.T.-Y."/>
            <person name="Chang Q."/>
            <person name="Ding S."/>
            <person name="Wang X."/>
            <person name="Zhu J."/>
            <person name="Ruan X."/>
            <person name="Zhao L."/>
            <person name="Wei J."/>
            <person name="Que T."/>
            <person name="Du C."/>
            <person name="Cheng J."/>
            <person name="Dai P."/>
            <person name="Han X."/>
            <person name="Huang E."/>
            <person name="Gao Y."/>
            <person name="Liu J."/>
            <person name="Shao H."/>
            <person name="Ye R."/>
            <person name="Li L."/>
            <person name="Wei W."/>
            <person name="Wang X."/>
            <person name="Wang C."/>
            <person name="Yang T."/>
            <person name="Huo Q."/>
            <person name="Li W."/>
            <person name="Guo W."/>
            <person name="Chen H."/>
            <person name="Zhou L."/>
            <person name="Ni X."/>
            <person name="Tian J."/>
            <person name="Zhou Y."/>
            <person name="Sheng Y."/>
            <person name="Liu T."/>
            <person name="Pan Y."/>
            <person name="Xia L."/>
            <person name="Li J."/>
            <person name="Zhao F."/>
            <person name="Cao W."/>
        </authorList>
    </citation>
    <scope>NUCLEOTIDE SEQUENCE</scope>
    <source>
        <strain evidence="1">Hyas-2018</strain>
    </source>
</reference>